<evidence type="ECO:0000259" key="1">
    <source>
        <dbReference type="Pfam" id="PF00535"/>
    </source>
</evidence>
<evidence type="ECO:0000313" key="2">
    <source>
        <dbReference type="EMBL" id="ADQ79467.1"/>
    </source>
</evidence>
<dbReference type="HOGENOM" id="CLU_025996_0_7_10"/>
<reference evidence="2 3" key="2">
    <citation type="journal article" date="2011" name="Stand. Genomic Sci.">
        <title>Complete genome sequence of Paludibacter propionicigenes type strain (WB4).</title>
        <authorList>
            <person name="Gronow S."/>
            <person name="Munk C."/>
            <person name="Lapidus A."/>
            <person name="Nolan M."/>
            <person name="Lucas S."/>
            <person name="Hammon N."/>
            <person name="Deshpande S."/>
            <person name="Cheng J.F."/>
            <person name="Tapia R."/>
            <person name="Han C."/>
            <person name="Goodwin L."/>
            <person name="Pitluck S."/>
            <person name="Liolios K."/>
            <person name="Ivanova N."/>
            <person name="Mavromatis K."/>
            <person name="Mikhailova N."/>
            <person name="Pati A."/>
            <person name="Chen A."/>
            <person name="Palaniappan K."/>
            <person name="Land M."/>
            <person name="Hauser L."/>
            <person name="Chang Y.J."/>
            <person name="Jeffries C.D."/>
            <person name="Brambilla E."/>
            <person name="Rohde M."/>
            <person name="Goker M."/>
            <person name="Detter J.C."/>
            <person name="Woyke T."/>
            <person name="Bristow J."/>
            <person name="Eisen J.A."/>
            <person name="Markowitz V."/>
            <person name="Hugenholtz P."/>
            <person name="Kyrpides N.C."/>
            <person name="Klenk H.P."/>
        </authorList>
    </citation>
    <scope>NUCLEOTIDE SEQUENCE [LARGE SCALE GENOMIC DNA]</scope>
    <source>
        <strain evidence="3">DSM 17365 / JCM 13257 / WB4</strain>
    </source>
</reference>
<dbReference type="Gene3D" id="3.90.550.10">
    <property type="entry name" value="Spore Coat Polysaccharide Biosynthesis Protein SpsA, Chain A"/>
    <property type="match status" value="1"/>
</dbReference>
<dbReference type="Pfam" id="PF00535">
    <property type="entry name" value="Glycos_transf_2"/>
    <property type="match status" value="1"/>
</dbReference>
<keyword evidence="2" id="KW-0808">Transferase</keyword>
<dbReference type="KEGG" id="ppn:Palpr_1321"/>
<dbReference type="InterPro" id="IPR001173">
    <property type="entry name" value="Glyco_trans_2-like"/>
</dbReference>
<keyword evidence="3" id="KW-1185">Reference proteome</keyword>
<dbReference type="PANTHER" id="PTHR22916:SF3">
    <property type="entry name" value="UDP-GLCNAC:BETAGAL BETA-1,3-N-ACETYLGLUCOSAMINYLTRANSFERASE-LIKE PROTEIN 1"/>
    <property type="match status" value="1"/>
</dbReference>
<proteinExistence type="predicted"/>
<dbReference type="GO" id="GO:0016758">
    <property type="term" value="F:hexosyltransferase activity"/>
    <property type="evidence" value="ECO:0007669"/>
    <property type="project" value="UniProtKB-ARBA"/>
</dbReference>
<dbReference type="InterPro" id="IPR029044">
    <property type="entry name" value="Nucleotide-diphossugar_trans"/>
</dbReference>
<organism evidence="2 3">
    <name type="scientific">Paludibacter propionicigenes (strain DSM 17365 / JCM 13257 / WB4)</name>
    <dbReference type="NCBI Taxonomy" id="694427"/>
    <lineage>
        <taxon>Bacteria</taxon>
        <taxon>Pseudomonadati</taxon>
        <taxon>Bacteroidota</taxon>
        <taxon>Bacteroidia</taxon>
        <taxon>Bacteroidales</taxon>
        <taxon>Paludibacteraceae</taxon>
        <taxon>Paludibacter</taxon>
    </lineage>
</organism>
<dbReference type="eggNOG" id="COG1216">
    <property type="taxonomic scope" value="Bacteria"/>
</dbReference>
<dbReference type="CDD" id="cd00761">
    <property type="entry name" value="Glyco_tranf_GTA_type"/>
    <property type="match status" value="1"/>
</dbReference>
<dbReference type="STRING" id="694427.Palpr_1321"/>
<feature type="domain" description="Glycosyltransferase 2-like" evidence="1">
    <location>
        <begin position="7"/>
        <end position="153"/>
    </location>
</feature>
<gene>
    <name evidence="2" type="ordered locus">Palpr_1321</name>
</gene>
<dbReference type="OrthoDB" id="199095at2"/>
<dbReference type="SUPFAM" id="SSF53448">
    <property type="entry name" value="Nucleotide-diphospho-sugar transferases"/>
    <property type="match status" value="1"/>
</dbReference>
<reference key="1">
    <citation type="submission" date="2010-11" db="EMBL/GenBank/DDBJ databases">
        <title>The complete genome of Paludibacter propionicigenes DSM 17365.</title>
        <authorList>
            <consortium name="US DOE Joint Genome Institute (JGI-PGF)"/>
            <person name="Lucas S."/>
            <person name="Copeland A."/>
            <person name="Lapidus A."/>
            <person name="Bruce D."/>
            <person name="Goodwin L."/>
            <person name="Pitluck S."/>
            <person name="Kyrpides N."/>
            <person name="Mavromatis K."/>
            <person name="Ivanova N."/>
            <person name="Munk A.C."/>
            <person name="Brettin T."/>
            <person name="Detter J.C."/>
            <person name="Han C."/>
            <person name="Tapia R."/>
            <person name="Land M."/>
            <person name="Hauser L."/>
            <person name="Markowitz V."/>
            <person name="Cheng J.-F."/>
            <person name="Hugenholtz P."/>
            <person name="Woyke T."/>
            <person name="Wu D."/>
            <person name="Gronow S."/>
            <person name="Wellnitz S."/>
            <person name="Brambilla E."/>
            <person name="Klenk H.-P."/>
            <person name="Eisen J.A."/>
        </authorList>
    </citation>
    <scope>NUCLEOTIDE SEQUENCE</scope>
    <source>
        <strain>WB4</strain>
    </source>
</reference>
<evidence type="ECO:0000313" key="3">
    <source>
        <dbReference type="Proteomes" id="UP000008718"/>
    </source>
</evidence>
<protein>
    <submittedName>
        <fullName evidence="2">Glycosyl transferase family 2</fullName>
    </submittedName>
</protein>
<dbReference type="CAZy" id="GT2">
    <property type="family name" value="Glycosyltransferase Family 2"/>
</dbReference>
<dbReference type="RefSeq" id="WP_013444836.1">
    <property type="nucleotide sequence ID" value="NC_014734.1"/>
</dbReference>
<dbReference type="PANTHER" id="PTHR22916">
    <property type="entry name" value="GLYCOSYLTRANSFERASE"/>
    <property type="match status" value="1"/>
</dbReference>
<sequence>MNKPLVSIITPTYNHQSFIADCICSVQQQTYDNWEMIIVDDGSTDNTYSIAQSFAEKDSRVKVFTQENVGIYRLAETYNFALAKSSGSYAAVLEGDDVWLPEKLEIQVNALEENKQAVLCWGKAYRTTDVTNDRDLYPTPDVEARYGQDLRNEPVMSASINLLFHQFYFPALTVFIRRDALDKIGGFIQNHNLPLVDLPTWVELSTQGTFEYIDVPLGKWRINSNQITKTLTVEMYKGFYNLTVEFFNQHQDIFANQHINLSVIKKHYRKLFVIIYSRSGRYKLIRKDFSGARKDYLKSIFNFGLNEPLWKLRSLVGFCFSLLHSDIEKFTKKIGRVSYK</sequence>
<dbReference type="Proteomes" id="UP000008718">
    <property type="component" value="Chromosome"/>
</dbReference>
<name>E4T423_PALPW</name>
<accession>E4T423</accession>
<dbReference type="AlphaFoldDB" id="E4T423"/>
<dbReference type="EMBL" id="CP002345">
    <property type="protein sequence ID" value="ADQ79467.1"/>
    <property type="molecule type" value="Genomic_DNA"/>
</dbReference>